<dbReference type="InterPro" id="IPR006674">
    <property type="entry name" value="HD_domain"/>
</dbReference>
<comment type="caution">
    <text evidence="3">The sequence shown here is derived from an EMBL/GenBank/DDBJ whole genome shotgun (WGS) entry which is preliminary data.</text>
</comment>
<dbReference type="NCBIfam" id="NF045665">
    <property type="entry name" value="NTPtran_DVU1551"/>
    <property type="match status" value="1"/>
</dbReference>
<name>A0A5D0WWQ9_9FIRM</name>
<feature type="domain" description="HD" evidence="1">
    <location>
        <begin position="224"/>
        <end position="313"/>
    </location>
</feature>
<dbReference type="CDD" id="cd00077">
    <property type="entry name" value="HDc"/>
    <property type="match status" value="1"/>
</dbReference>
<gene>
    <name evidence="3" type="ORF">FXB42_00825</name>
</gene>
<sequence length="362" mass="40856">MKKQKYGVIIIAAGYSSRMDGFKPLLKFGRQTAVERVVDLYQQAGIDQIILVLGHRADEIRPYFDNQPLDVVVNENFAEGMYTSIVTGVTQLNDEIEAFFIHPVDIPLIKRESVKDLMAASPRLGKGIIYPSFLGERGHPPLINIKYRSAILDNKQGGGLKRLLALYEADAAELPLIDEAILMDMDTRADYEALLIYDALKAPNLCECYAIWEKHQLPENIRRHCQKVKQTATDLVDQLIDKGETLNRPVLQAAALLHDLAKSEKNHAIKGGEILRDLGYPKVGAIIAVHMDILVDPDTAVTESEILYLADKLVKNDRLIDLATRKEMVFQAYRDNPQALKKISRRYRNAEIILQKIQRMIG</sequence>
<dbReference type="InterPro" id="IPR054703">
    <property type="entry name" value="Mop-rel"/>
</dbReference>
<dbReference type="CDD" id="cd04182">
    <property type="entry name" value="GT_2_like_f"/>
    <property type="match status" value="1"/>
</dbReference>
<dbReference type="Proteomes" id="UP000322619">
    <property type="component" value="Unassembled WGS sequence"/>
</dbReference>
<dbReference type="Gene3D" id="3.90.550.10">
    <property type="entry name" value="Spore Coat Polysaccharide Biosynthesis Protein SpsA, Chain A"/>
    <property type="match status" value="1"/>
</dbReference>
<dbReference type="SUPFAM" id="SSF109604">
    <property type="entry name" value="HD-domain/PDEase-like"/>
    <property type="match status" value="1"/>
</dbReference>
<evidence type="ECO:0000259" key="2">
    <source>
        <dbReference type="Pfam" id="PF12804"/>
    </source>
</evidence>
<evidence type="ECO:0000313" key="3">
    <source>
        <dbReference type="EMBL" id="TYC88188.1"/>
    </source>
</evidence>
<dbReference type="RefSeq" id="WP_148636330.1">
    <property type="nucleotide sequence ID" value="NZ_VSLA01000002.1"/>
</dbReference>
<dbReference type="InterPro" id="IPR029044">
    <property type="entry name" value="Nucleotide-diphossugar_trans"/>
</dbReference>
<dbReference type="Pfam" id="PF12804">
    <property type="entry name" value="NTP_transf_3"/>
    <property type="match status" value="1"/>
</dbReference>
<dbReference type="PANTHER" id="PTHR43777">
    <property type="entry name" value="MOLYBDENUM COFACTOR CYTIDYLYLTRANSFERASE"/>
    <property type="match status" value="1"/>
</dbReference>
<protein>
    <submittedName>
        <fullName evidence="3">NTP transferase domain-containing protein</fullName>
    </submittedName>
</protein>
<dbReference type="AlphaFoldDB" id="A0A5D0WWQ9"/>
<dbReference type="GO" id="GO:0016779">
    <property type="term" value="F:nucleotidyltransferase activity"/>
    <property type="evidence" value="ECO:0007669"/>
    <property type="project" value="UniProtKB-ARBA"/>
</dbReference>
<proteinExistence type="predicted"/>
<dbReference type="Gene3D" id="1.10.3210.10">
    <property type="entry name" value="Hypothetical protein af1432"/>
    <property type="match status" value="1"/>
</dbReference>
<dbReference type="SUPFAM" id="SSF53448">
    <property type="entry name" value="Nucleotide-diphospho-sugar transferases"/>
    <property type="match status" value="1"/>
</dbReference>
<dbReference type="InterPro" id="IPR003607">
    <property type="entry name" value="HD/PDEase_dom"/>
</dbReference>
<dbReference type="Pfam" id="PF01966">
    <property type="entry name" value="HD"/>
    <property type="match status" value="1"/>
</dbReference>
<dbReference type="PANTHER" id="PTHR43777:SF1">
    <property type="entry name" value="MOLYBDENUM COFACTOR CYTIDYLYLTRANSFERASE"/>
    <property type="match status" value="1"/>
</dbReference>
<accession>A0A5D0WWQ9</accession>
<dbReference type="InterPro" id="IPR025877">
    <property type="entry name" value="MobA-like_NTP_Trfase"/>
</dbReference>
<evidence type="ECO:0000259" key="1">
    <source>
        <dbReference type="Pfam" id="PF01966"/>
    </source>
</evidence>
<feature type="domain" description="MobA-like NTP transferase" evidence="2">
    <location>
        <begin position="8"/>
        <end position="166"/>
    </location>
</feature>
<organism evidence="3 4">
    <name type="scientific">Acetobacterium wieringae</name>
    <dbReference type="NCBI Taxonomy" id="52694"/>
    <lineage>
        <taxon>Bacteria</taxon>
        <taxon>Bacillati</taxon>
        <taxon>Bacillota</taxon>
        <taxon>Clostridia</taxon>
        <taxon>Eubacteriales</taxon>
        <taxon>Eubacteriaceae</taxon>
        <taxon>Acetobacterium</taxon>
    </lineage>
</organism>
<reference evidence="3 4" key="1">
    <citation type="submission" date="2019-08" db="EMBL/GenBank/DDBJ databases">
        <title>Isolation and enrichment of carboxydotrophic bacteria from anaerobic sludge for the production of bio-based chemicals from syngas.</title>
        <authorList>
            <person name="Antares A.L."/>
            <person name="Moreira J."/>
            <person name="Diender M."/>
            <person name="Parshina S.N."/>
            <person name="Stams A.J.M."/>
            <person name="Alves M."/>
            <person name="Alves J.I."/>
            <person name="Sousa D.Z."/>
        </authorList>
    </citation>
    <scope>NUCLEOTIDE SEQUENCE [LARGE SCALE GENOMIC DNA]</scope>
    <source>
        <strain evidence="3 4">JM</strain>
    </source>
</reference>
<keyword evidence="3" id="KW-0808">Transferase</keyword>
<dbReference type="EMBL" id="VSLA01000002">
    <property type="protein sequence ID" value="TYC88188.1"/>
    <property type="molecule type" value="Genomic_DNA"/>
</dbReference>
<evidence type="ECO:0000313" key="4">
    <source>
        <dbReference type="Proteomes" id="UP000322619"/>
    </source>
</evidence>